<dbReference type="AlphaFoldDB" id="A0AAV4VP85"/>
<comment type="caution">
    <text evidence="1">The sequence shown here is derived from an EMBL/GenBank/DDBJ whole genome shotgun (WGS) entry which is preliminary data.</text>
</comment>
<protein>
    <submittedName>
        <fullName evidence="1">Uncharacterized protein</fullName>
    </submittedName>
</protein>
<dbReference type="EMBL" id="BPLR01014898">
    <property type="protein sequence ID" value="GIY72122.1"/>
    <property type="molecule type" value="Genomic_DNA"/>
</dbReference>
<evidence type="ECO:0000313" key="2">
    <source>
        <dbReference type="Proteomes" id="UP001054945"/>
    </source>
</evidence>
<reference evidence="1 2" key="1">
    <citation type="submission" date="2021-06" db="EMBL/GenBank/DDBJ databases">
        <title>Caerostris extrusa draft genome.</title>
        <authorList>
            <person name="Kono N."/>
            <person name="Arakawa K."/>
        </authorList>
    </citation>
    <scope>NUCLEOTIDE SEQUENCE [LARGE SCALE GENOMIC DNA]</scope>
</reference>
<keyword evidence="2" id="KW-1185">Reference proteome</keyword>
<organism evidence="1 2">
    <name type="scientific">Caerostris extrusa</name>
    <name type="common">Bark spider</name>
    <name type="synonym">Caerostris bankana</name>
    <dbReference type="NCBI Taxonomy" id="172846"/>
    <lineage>
        <taxon>Eukaryota</taxon>
        <taxon>Metazoa</taxon>
        <taxon>Ecdysozoa</taxon>
        <taxon>Arthropoda</taxon>
        <taxon>Chelicerata</taxon>
        <taxon>Arachnida</taxon>
        <taxon>Araneae</taxon>
        <taxon>Araneomorphae</taxon>
        <taxon>Entelegynae</taxon>
        <taxon>Araneoidea</taxon>
        <taxon>Araneidae</taxon>
        <taxon>Caerostris</taxon>
    </lineage>
</organism>
<sequence length="107" mass="12384">MEFSSVPRGHNISLPYHKTLIRRTVLSIFKLQLLEEGPRNHRNFTAWRWSGEFAVLYFVNLPPPWELPQLGSSRIFMAMTEFTIKSGRPGGEKFVLEENAFGARSFL</sequence>
<name>A0AAV4VP85_CAEEX</name>
<dbReference type="Proteomes" id="UP001054945">
    <property type="component" value="Unassembled WGS sequence"/>
</dbReference>
<evidence type="ECO:0000313" key="1">
    <source>
        <dbReference type="EMBL" id="GIY72122.1"/>
    </source>
</evidence>
<accession>A0AAV4VP85</accession>
<proteinExistence type="predicted"/>
<gene>
    <name evidence="1" type="ORF">CEXT_207401</name>
</gene>